<accession>A0A978USR5</accession>
<gene>
    <name evidence="1" type="ORF">FEM48_Zijuj09G0114800</name>
</gene>
<evidence type="ECO:0000313" key="1">
    <source>
        <dbReference type="EMBL" id="KAH7517915.1"/>
    </source>
</evidence>
<dbReference type="InterPro" id="IPR044248">
    <property type="entry name" value="DPH3/4-like"/>
</dbReference>
<organism evidence="1 2">
    <name type="scientific">Ziziphus jujuba var. spinosa</name>
    <dbReference type="NCBI Taxonomy" id="714518"/>
    <lineage>
        <taxon>Eukaryota</taxon>
        <taxon>Viridiplantae</taxon>
        <taxon>Streptophyta</taxon>
        <taxon>Embryophyta</taxon>
        <taxon>Tracheophyta</taxon>
        <taxon>Spermatophyta</taxon>
        <taxon>Magnoliopsida</taxon>
        <taxon>eudicotyledons</taxon>
        <taxon>Gunneridae</taxon>
        <taxon>Pentapetalae</taxon>
        <taxon>rosids</taxon>
        <taxon>fabids</taxon>
        <taxon>Rosales</taxon>
        <taxon>Rhamnaceae</taxon>
        <taxon>Paliureae</taxon>
        <taxon>Ziziphus</taxon>
    </lineage>
</organism>
<protein>
    <recommendedName>
        <fullName evidence="3">Expp1 protein</fullName>
    </recommendedName>
</protein>
<dbReference type="Proteomes" id="UP000813462">
    <property type="component" value="Unassembled WGS sequence"/>
</dbReference>
<proteinExistence type="predicted"/>
<reference evidence="1" key="1">
    <citation type="journal article" date="2021" name="Front. Plant Sci.">
        <title>Chromosome-Scale Genome Assembly for Chinese Sour Jujube and Insights Into Its Genome Evolution and Domestication Signature.</title>
        <authorList>
            <person name="Shen L.-Y."/>
            <person name="Luo H."/>
            <person name="Wang X.-L."/>
            <person name="Wang X.-M."/>
            <person name="Qiu X.-J."/>
            <person name="Liu H."/>
            <person name="Zhou S.-S."/>
            <person name="Jia K.-H."/>
            <person name="Nie S."/>
            <person name="Bao Y.-T."/>
            <person name="Zhang R.-G."/>
            <person name="Yun Q.-Z."/>
            <person name="Chai Y.-H."/>
            <person name="Lu J.-Y."/>
            <person name="Li Y."/>
            <person name="Zhao S.-W."/>
            <person name="Mao J.-F."/>
            <person name="Jia S.-G."/>
            <person name="Mao Y.-M."/>
        </authorList>
    </citation>
    <scope>NUCLEOTIDE SEQUENCE</scope>
    <source>
        <strain evidence="1">AT0</strain>
        <tissue evidence="1">Leaf</tissue>
    </source>
</reference>
<dbReference type="GO" id="GO:0017183">
    <property type="term" value="P:protein histidyl modification to diphthamide"/>
    <property type="evidence" value="ECO:0007669"/>
    <property type="project" value="InterPro"/>
</dbReference>
<evidence type="ECO:0000313" key="2">
    <source>
        <dbReference type="Proteomes" id="UP000813462"/>
    </source>
</evidence>
<dbReference type="GO" id="GO:0046872">
    <property type="term" value="F:metal ion binding"/>
    <property type="evidence" value="ECO:0007669"/>
    <property type="project" value="InterPro"/>
</dbReference>
<sequence>MFECIHEPSFSFRPMKIQSTSKDASSDTNDVFNPCLDTKIQRSDGFTFGVAFSTKESFFFNQTQLSPCDSRLSLSGSNAQLAVFRPKVDEVSLLSINGTNFNPATSGGYMVAFAGRKYAARSPPVLVADNTHVITSFTLVLEFKHGTLQNMYWKKFGCGGCPKDSVCLNSTECAMPSSKCKSNGGSYDCKLSIQLTFSGTDKNLAVLNSWYEVKKLRQYSLSKLFSDMRDSITGQFDSMF</sequence>
<dbReference type="GO" id="GO:0005829">
    <property type="term" value="C:cytosol"/>
    <property type="evidence" value="ECO:0007669"/>
    <property type="project" value="TreeGrafter"/>
</dbReference>
<name>A0A978USR5_ZIZJJ</name>
<dbReference type="AlphaFoldDB" id="A0A978USR5"/>
<dbReference type="PANTHER" id="PTHR21454">
    <property type="entry name" value="DPH3 HOMOLOG-RELATED"/>
    <property type="match status" value="1"/>
</dbReference>
<comment type="caution">
    <text evidence="1">The sequence shown here is derived from an EMBL/GenBank/DDBJ whole genome shotgun (WGS) entry which is preliminary data.</text>
</comment>
<dbReference type="PANTHER" id="PTHR21454:SF44">
    <property type="entry name" value="EXPP1 PROTEIN"/>
    <property type="match status" value="1"/>
</dbReference>
<evidence type="ECO:0008006" key="3">
    <source>
        <dbReference type="Google" id="ProtNLM"/>
    </source>
</evidence>
<dbReference type="EMBL" id="JAEACU010000009">
    <property type="protein sequence ID" value="KAH7517915.1"/>
    <property type="molecule type" value="Genomic_DNA"/>
</dbReference>